<dbReference type="Proteomes" id="UP001196413">
    <property type="component" value="Unassembled WGS sequence"/>
</dbReference>
<accession>A0AAD5WMS3</accession>
<gene>
    <name evidence="1" type="ORF">KIN20_038195</name>
</gene>
<keyword evidence="2" id="KW-1185">Reference proteome</keyword>
<evidence type="ECO:0000313" key="1">
    <source>
        <dbReference type="EMBL" id="KAJ1374978.1"/>
    </source>
</evidence>
<evidence type="ECO:0000313" key="2">
    <source>
        <dbReference type="Proteomes" id="UP001196413"/>
    </source>
</evidence>
<sequence>MPQQVGVIVEEDESCVDTQHASSEERVNVEDCDPTVTLTFTESAQFLEEQIFIDEDLDSVDSEQIL</sequence>
<reference evidence="1" key="1">
    <citation type="submission" date="2021-06" db="EMBL/GenBank/DDBJ databases">
        <title>Parelaphostrongylus tenuis whole genome reference sequence.</title>
        <authorList>
            <person name="Garwood T.J."/>
            <person name="Larsen P.A."/>
            <person name="Fountain-Jones N.M."/>
            <person name="Garbe J.R."/>
            <person name="Macchietto M.G."/>
            <person name="Kania S.A."/>
            <person name="Gerhold R.W."/>
            <person name="Richards J.E."/>
            <person name="Wolf T.M."/>
        </authorList>
    </citation>
    <scope>NUCLEOTIDE SEQUENCE</scope>
    <source>
        <strain evidence="1">MNPRO001-30</strain>
        <tissue evidence="1">Meninges</tissue>
    </source>
</reference>
<organism evidence="1 2">
    <name type="scientific">Parelaphostrongylus tenuis</name>
    <name type="common">Meningeal worm</name>
    <dbReference type="NCBI Taxonomy" id="148309"/>
    <lineage>
        <taxon>Eukaryota</taxon>
        <taxon>Metazoa</taxon>
        <taxon>Ecdysozoa</taxon>
        <taxon>Nematoda</taxon>
        <taxon>Chromadorea</taxon>
        <taxon>Rhabditida</taxon>
        <taxon>Rhabditina</taxon>
        <taxon>Rhabditomorpha</taxon>
        <taxon>Strongyloidea</taxon>
        <taxon>Metastrongylidae</taxon>
        <taxon>Parelaphostrongylus</taxon>
    </lineage>
</organism>
<name>A0AAD5WMS3_PARTN</name>
<comment type="caution">
    <text evidence="1">The sequence shown here is derived from an EMBL/GenBank/DDBJ whole genome shotgun (WGS) entry which is preliminary data.</text>
</comment>
<proteinExistence type="predicted"/>
<dbReference type="EMBL" id="JAHQIW010007501">
    <property type="protein sequence ID" value="KAJ1374978.1"/>
    <property type="molecule type" value="Genomic_DNA"/>
</dbReference>
<protein>
    <submittedName>
        <fullName evidence="1">Uncharacterized protein</fullName>
    </submittedName>
</protein>
<dbReference type="AlphaFoldDB" id="A0AAD5WMS3"/>